<evidence type="ECO:0008006" key="3">
    <source>
        <dbReference type="Google" id="ProtNLM"/>
    </source>
</evidence>
<gene>
    <name evidence="1" type="ORF">HA332_08630</name>
</gene>
<accession>A0A832WTL0</accession>
<dbReference type="GeneID" id="1458809"/>
<evidence type="ECO:0000313" key="1">
    <source>
        <dbReference type="EMBL" id="HII74419.1"/>
    </source>
</evidence>
<protein>
    <recommendedName>
        <fullName evidence="3">PaREP1 family protein</fullName>
    </recommendedName>
</protein>
<sequence>MEKDIYKVGEDYVEARVIESLSDLLLSLTLWKEGYTRNSAGKAFNAVKALMSALVVTNEDKLLALAKDDKEREWIKKKAHIVPTHSMYALAQMLKDVGIDIVNLVRVALDLHDYQYNGFEPDFSNYSRKEDVLRDLITVMEETKKVINTYFPKYEVKEISEKIDELLKEINDNRGVNTL</sequence>
<dbReference type="RefSeq" id="WP_010978842.1">
    <property type="nucleotide sequence ID" value="NZ_BAABQO010000014.1"/>
</dbReference>
<organism evidence="1 2">
    <name type="scientific">Sulfurisphaera tokodaii</name>
    <dbReference type="NCBI Taxonomy" id="111955"/>
    <lineage>
        <taxon>Archaea</taxon>
        <taxon>Thermoproteota</taxon>
        <taxon>Thermoprotei</taxon>
        <taxon>Sulfolobales</taxon>
        <taxon>Sulfolobaceae</taxon>
        <taxon>Sulfurisphaera</taxon>
    </lineage>
</organism>
<dbReference type="Proteomes" id="UP000646844">
    <property type="component" value="Unassembled WGS sequence"/>
</dbReference>
<name>A0A832WTL0_9CREN</name>
<dbReference type="AlphaFoldDB" id="A0A832WTL0"/>
<dbReference type="InterPro" id="IPR010268">
    <property type="entry name" value="PaREP1"/>
</dbReference>
<dbReference type="OMA" id="DQERKWI"/>
<reference evidence="1" key="1">
    <citation type="journal article" date="2020" name="bioRxiv">
        <title>A rank-normalized archaeal taxonomy based on genome phylogeny resolves widespread incomplete and uneven classifications.</title>
        <authorList>
            <person name="Rinke C."/>
            <person name="Chuvochina M."/>
            <person name="Mussig A.J."/>
            <person name="Chaumeil P.-A."/>
            <person name="Waite D.W."/>
            <person name="Whitman W.B."/>
            <person name="Parks D.H."/>
            <person name="Hugenholtz P."/>
        </authorList>
    </citation>
    <scope>NUCLEOTIDE SEQUENCE</scope>
    <source>
        <strain evidence="1">UBA8838</strain>
    </source>
</reference>
<comment type="caution">
    <text evidence="1">The sequence shown here is derived from an EMBL/GenBank/DDBJ whole genome shotgun (WGS) entry which is preliminary data.</text>
</comment>
<evidence type="ECO:0000313" key="2">
    <source>
        <dbReference type="Proteomes" id="UP000646844"/>
    </source>
</evidence>
<dbReference type="Pfam" id="PF05942">
    <property type="entry name" value="PaREP1"/>
    <property type="match status" value="1"/>
</dbReference>
<proteinExistence type="predicted"/>
<dbReference type="EMBL" id="DUJO01000038">
    <property type="protein sequence ID" value="HII74419.1"/>
    <property type="molecule type" value="Genomic_DNA"/>
</dbReference>